<keyword evidence="3" id="KW-1185">Reference proteome</keyword>
<name>A0A1V8M1X9_9GAMM</name>
<dbReference type="AlphaFoldDB" id="A0A1V8M1X9"/>
<keyword evidence="1" id="KW-1133">Transmembrane helix</keyword>
<gene>
    <name evidence="2" type="ORF">AU255_18365</name>
</gene>
<proteinExistence type="predicted"/>
<dbReference type="EMBL" id="LPUF01000004">
    <property type="protein sequence ID" value="OQK15433.1"/>
    <property type="molecule type" value="Genomic_DNA"/>
</dbReference>
<dbReference type="OrthoDB" id="5571172at2"/>
<dbReference type="RefSeq" id="WP_080524372.1">
    <property type="nucleotide sequence ID" value="NZ_LPUF01000004.1"/>
</dbReference>
<keyword evidence="1" id="KW-0812">Transmembrane</keyword>
<evidence type="ECO:0000313" key="3">
    <source>
        <dbReference type="Proteomes" id="UP000191980"/>
    </source>
</evidence>
<comment type="caution">
    <text evidence="2">The sequence shown here is derived from an EMBL/GenBank/DDBJ whole genome shotgun (WGS) entry which is preliminary data.</text>
</comment>
<evidence type="ECO:0000256" key="1">
    <source>
        <dbReference type="SAM" id="Phobius"/>
    </source>
</evidence>
<keyword evidence="1" id="KW-0472">Membrane</keyword>
<evidence type="ECO:0000313" key="2">
    <source>
        <dbReference type="EMBL" id="OQK15433.1"/>
    </source>
</evidence>
<protein>
    <submittedName>
        <fullName evidence="2">Uncharacterized protein</fullName>
    </submittedName>
</protein>
<feature type="transmembrane region" description="Helical" evidence="1">
    <location>
        <begin position="33"/>
        <end position="66"/>
    </location>
</feature>
<organism evidence="2 3">
    <name type="scientific">Methyloprofundus sedimenti</name>
    <dbReference type="NCBI Taxonomy" id="1420851"/>
    <lineage>
        <taxon>Bacteria</taxon>
        <taxon>Pseudomonadati</taxon>
        <taxon>Pseudomonadota</taxon>
        <taxon>Gammaproteobacteria</taxon>
        <taxon>Methylococcales</taxon>
        <taxon>Methylococcaceae</taxon>
        <taxon>Methyloprofundus</taxon>
    </lineage>
</organism>
<dbReference type="Proteomes" id="UP000191980">
    <property type="component" value="Unassembled WGS sequence"/>
</dbReference>
<reference evidence="2 3" key="1">
    <citation type="submission" date="2015-12" db="EMBL/GenBank/DDBJ databases">
        <authorList>
            <person name="Shamseldin A."/>
            <person name="Moawad H."/>
            <person name="Abd El-Rahim W.M."/>
            <person name="Sadowsky M.J."/>
        </authorList>
    </citation>
    <scope>NUCLEOTIDE SEQUENCE [LARGE SCALE GENOMIC DNA]</scope>
    <source>
        <strain evidence="2 3">WF1</strain>
    </source>
</reference>
<sequence>MLILIKLAAIATIVIFFQTGKHNGENGFKWALIGFIGFVLGFAISMTVIGETLISFVVACIVVYFTRLQLLKMLSKAKNNY</sequence>
<accession>A0A1V8M1X9</accession>